<gene>
    <name evidence="3" type="ORF">GKZ57_10060</name>
</gene>
<dbReference type="Pfam" id="PF17128">
    <property type="entry name" value="DUF5107"/>
    <property type="match status" value="1"/>
</dbReference>
<protein>
    <submittedName>
        <fullName evidence="3">DUF5107 domain-containing protein</fullName>
    </submittedName>
</protein>
<dbReference type="SUPFAM" id="SSF48452">
    <property type="entry name" value="TPR-like"/>
    <property type="match status" value="1"/>
</dbReference>
<dbReference type="InterPro" id="IPR019734">
    <property type="entry name" value="TPR_rpt"/>
</dbReference>
<proteinExistence type="predicted"/>
<dbReference type="Gene3D" id="1.25.40.10">
    <property type="entry name" value="Tetratricopeptide repeat domain"/>
    <property type="match status" value="1"/>
</dbReference>
<feature type="domain" description="DUF5107" evidence="2">
    <location>
        <begin position="53"/>
        <end position="328"/>
    </location>
</feature>
<organism evidence="3 4">
    <name type="scientific">Blautia luti DSM 14534 = JCM 17040</name>
    <dbReference type="NCBI Taxonomy" id="649762"/>
    <lineage>
        <taxon>Bacteria</taxon>
        <taxon>Bacillati</taxon>
        <taxon>Bacillota</taxon>
        <taxon>Clostridia</taxon>
        <taxon>Lachnospirales</taxon>
        <taxon>Lachnospiraceae</taxon>
        <taxon>Blautia</taxon>
    </lineage>
</organism>
<dbReference type="InterPro" id="IPR011990">
    <property type="entry name" value="TPR-like_helical_dom_sf"/>
</dbReference>
<name>A0A844GMY1_9FIRM</name>
<reference evidence="3 4" key="1">
    <citation type="submission" date="2019-11" db="EMBL/GenBank/DDBJ databases">
        <title>Draft genome sequence of Blautia luti DSM 14534T, isolated from human stool.</title>
        <authorList>
            <person name="Ortiz R."/>
            <person name="Melis-Arcos F."/>
            <person name="Covarrubias P."/>
            <person name="Cardenas J.P."/>
            <person name="Perez-Donoso J."/>
            <person name="Almonacid D."/>
        </authorList>
    </citation>
    <scope>NUCLEOTIDE SEQUENCE [LARGE SCALE GENOMIC DNA]</scope>
    <source>
        <strain evidence="3 4">DSM 14534</strain>
    </source>
</reference>
<evidence type="ECO:0000259" key="2">
    <source>
        <dbReference type="Pfam" id="PF17128"/>
    </source>
</evidence>
<dbReference type="InterPro" id="IPR033396">
    <property type="entry name" value="DUF5107"/>
</dbReference>
<evidence type="ECO:0000313" key="3">
    <source>
        <dbReference type="EMBL" id="MTD61597.1"/>
    </source>
</evidence>
<keyword evidence="1" id="KW-0802">TPR repeat</keyword>
<dbReference type="SMART" id="SM00028">
    <property type="entry name" value="TPR"/>
    <property type="match status" value="1"/>
</dbReference>
<evidence type="ECO:0000256" key="1">
    <source>
        <dbReference type="PROSITE-ProRule" id="PRU00339"/>
    </source>
</evidence>
<dbReference type="PROSITE" id="PS50005">
    <property type="entry name" value="TPR"/>
    <property type="match status" value="1"/>
</dbReference>
<dbReference type="EMBL" id="WMBC01000007">
    <property type="protein sequence ID" value="MTD61597.1"/>
    <property type="molecule type" value="Genomic_DNA"/>
</dbReference>
<accession>A0A844GMY1</accession>
<dbReference type="Proteomes" id="UP000437824">
    <property type="component" value="Unassembled WGS sequence"/>
</dbReference>
<dbReference type="RefSeq" id="WP_154780439.1">
    <property type="nucleotide sequence ID" value="NZ_WMBC01000007.1"/>
</dbReference>
<dbReference type="AlphaFoldDB" id="A0A844GMY1"/>
<feature type="repeat" description="TPR" evidence="1">
    <location>
        <begin position="483"/>
        <end position="516"/>
    </location>
</feature>
<evidence type="ECO:0000313" key="4">
    <source>
        <dbReference type="Proteomes" id="UP000437824"/>
    </source>
</evidence>
<sequence>MSELRFETKKIRVADLGKESCVPDLLGELTVQNNLEFHLDETDEIYEGYGRVKNAYPYRQRNTYTRELKEQEVQTAVLENRYLKAVFLPGFGGRLWELWDKYAGRNLLYTNDVLQFSNLAVRNAWFSGGVEWNMGIIGHNPFTTESLYTARTTNENGEPVLRMYEYERIRKVTYQMDFWLEKDSSFLNCRMRVVNEGKEVVPMYWWSNIAVPEYEKGRVIVPAVQAFTSRGNQVTKVDIPVVEGIDVSDYKTIKKSVDYFFDIPDGCPKYIANVDETGWGLLQISTDRLRSRNLFSWGNQDASNRWQEYLTDKAGRYVEIQAGLGKTQYGCIPMAPHTAWEWMEQYGSVDISEGVLEKEYKERTALVTERILESGLHEKLKEKLETSKEMSRKEAQLVYKGSVYGGLVTHGEGTKHLKFMEENTDESQSEIPKEAESLKNWKRFFETGILHCPQPLETPNEFLIDETNVDFLETHIEENAQNWYAYYQLGLGYYCRENYEKAEKAFRDSLKLRESAWAFHGLSCVKLMQNDKDQAGTYILQGMAFKRKELSYLKEGFRILLLSGKYEELSRFYRKLDKEEQEDGRLKLGYIQALHGLKQDKKALDLLESKGGLIPDDIRVGEDYLGEIWQELYESVYKKKGKLPHKFNFRAN</sequence>
<comment type="caution">
    <text evidence="3">The sequence shown here is derived from an EMBL/GenBank/DDBJ whole genome shotgun (WGS) entry which is preliminary data.</text>
</comment>